<evidence type="ECO:0000313" key="3">
    <source>
        <dbReference type="Proteomes" id="UP000243519"/>
    </source>
</evidence>
<dbReference type="Pfam" id="PF01636">
    <property type="entry name" value="APH"/>
    <property type="match status" value="1"/>
</dbReference>
<dbReference type="InterPro" id="IPR051678">
    <property type="entry name" value="AGP_Transferase"/>
</dbReference>
<dbReference type="InterPro" id="IPR011009">
    <property type="entry name" value="Kinase-like_dom_sf"/>
</dbReference>
<accession>A0A178FHE1</accession>
<dbReference type="EMBL" id="LHPN01000005">
    <property type="protein sequence ID" value="OAL72012.1"/>
    <property type="molecule type" value="Genomic_DNA"/>
</dbReference>
<dbReference type="CDD" id="cd05120">
    <property type="entry name" value="APH_ChoK_like"/>
    <property type="match status" value="1"/>
</dbReference>
<keyword evidence="3" id="KW-1185">Reference proteome</keyword>
<proteinExistence type="predicted"/>
<dbReference type="PANTHER" id="PTHR21310">
    <property type="entry name" value="AMINOGLYCOSIDE PHOSPHOTRANSFERASE-RELATED-RELATED"/>
    <property type="match status" value="1"/>
</dbReference>
<name>A0A178FHE1_TRIVO</name>
<dbReference type="OrthoDB" id="2906425at2759"/>
<protein>
    <recommendedName>
        <fullName evidence="1">Aminoglycoside phosphotransferase domain-containing protein</fullName>
    </recommendedName>
</protein>
<reference evidence="2 3" key="1">
    <citation type="submission" date="2016-05" db="EMBL/GenBank/DDBJ databases">
        <title>Genome sequencing of Trichophyton violaceum CMCC(F)T3l isolated from hair.</title>
        <authorList>
            <person name="Zhan P."/>
            <person name="Tao Y."/>
            <person name="Liu W."/>
        </authorList>
    </citation>
    <scope>NUCLEOTIDE SEQUENCE [LARGE SCALE GENOMIC DNA]</scope>
    <source>
        <strain evidence="3">CMCC(F)T3l</strain>
    </source>
</reference>
<dbReference type="Gene3D" id="3.90.1200.10">
    <property type="match status" value="1"/>
</dbReference>
<evidence type="ECO:0000313" key="2">
    <source>
        <dbReference type="EMBL" id="OAL72012.1"/>
    </source>
</evidence>
<sequence>METNSPPTISSRALPSAESATFLESSFFSRNGAQAALPSPANPVRYEHLGLIVKYGRAPEVTVAEGQLLWAVRRTLPMVPVPEVYGWAHDKGQVFIYMELIKGVTLEQRWGSLGPAERVAICDFFLGHINREPLGDVIFTNARLPPTGPFNSVAQLHDWLTMAIKTRIRPLWSGKELSEIPDPYRSMLPDDAKVVFTHSDLHPSNIMVSETSNKIIAVIDWRQSGWYPDYWEFCKAEYTAEVYGEWMNTYILIFLKEPECLDAWEFYPRFFGH</sequence>
<dbReference type="InterPro" id="IPR002575">
    <property type="entry name" value="Aminoglycoside_PTrfase"/>
</dbReference>
<dbReference type="PANTHER" id="PTHR21310:SF54">
    <property type="entry name" value="AMINOGLYCOSIDE PHOSPHOTRANSFERASE DOMAIN-CONTAINING PROTEIN"/>
    <property type="match status" value="1"/>
</dbReference>
<dbReference type="AlphaFoldDB" id="A0A178FHE1"/>
<evidence type="ECO:0000259" key="1">
    <source>
        <dbReference type="Pfam" id="PF01636"/>
    </source>
</evidence>
<comment type="caution">
    <text evidence="2">The sequence shown here is derived from an EMBL/GenBank/DDBJ whole genome shotgun (WGS) entry which is preliminary data.</text>
</comment>
<organism evidence="2 3">
    <name type="scientific">Trichophyton violaceum</name>
    <dbReference type="NCBI Taxonomy" id="34388"/>
    <lineage>
        <taxon>Eukaryota</taxon>
        <taxon>Fungi</taxon>
        <taxon>Dikarya</taxon>
        <taxon>Ascomycota</taxon>
        <taxon>Pezizomycotina</taxon>
        <taxon>Eurotiomycetes</taxon>
        <taxon>Eurotiomycetidae</taxon>
        <taxon>Onygenales</taxon>
        <taxon>Arthrodermataceae</taxon>
        <taxon>Trichophyton</taxon>
    </lineage>
</organism>
<feature type="domain" description="Aminoglycoside phosphotransferase" evidence="1">
    <location>
        <begin position="60"/>
        <end position="228"/>
    </location>
</feature>
<dbReference type="Proteomes" id="UP000243519">
    <property type="component" value="Unassembled WGS sequence"/>
</dbReference>
<dbReference type="SUPFAM" id="SSF56112">
    <property type="entry name" value="Protein kinase-like (PK-like)"/>
    <property type="match status" value="1"/>
</dbReference>
<gene>
    <name evidence="2" type="ORF">A7D00_4044</name>
</gene>